<dbReference type="RefSeq" id="WP_003568091.1">
    <property type="nucleotide sequence ID" value="NC_022112.1"/>
</dbReference>
<dbReference type="KEGG" id="lpi:LBPG_01360"/>
<evidence type="ECO:0000313" key="6">
    <source>
        <dbReference type="EMBL" id="EEQ65911.1"/>
    </source>
</evidence>
<feature type="domain" description="HTH rpiR-type" evidence="4">
    <location>
        <begin position="1"/>
        <end position="76"/>
    </location>
</feature>
<dbReference type="GeneID" id="57091355"/>
<dbReference type="SUPFAM" id="SSF53697">
    <property type="entry name" value="SIS domain"/>
    <property type="match status" value="1"/>
</dbReference>
<evidence type="ECO:0000256" key="3">
    <source>
        <dbReference type="ARBA" id="ARBA00023163"/>
    </source>
</evidence>
<dbReference type="Pfam" id="PF01380">
    <property type="entry name" value="SIS"/>
    <property type="match status" value="1"/>
</dbReference>
<keyword evidence="1" id="KW-0805">Transcription regulation</keyword>
<dbReference type="CDD" id="cd05013">
    <property type="entry name" value="SIS_RpiR"/>
    <property type="match status" value="1"/>
</dbReference>
<evidence type="ECO:0000256" key="2">
    <source>
        <dbReference type="ARBA" id="ARBA00023125"/>
    </source>
</evidence>
<dbReference type="EMBL" id="CP002391">
    <property type="protein sequence ID" value="EEQ65911.1"/>
    <property type="molecule type" value="Genomic_DNA"/>
</dbReference>
<dbReference type="GO" id="GO:1901135">
    <property type="term" value="P:carbohydrate derivative metabolic process"/>
    <property type="evidence" value="ECO:0007669"/>
    <property type="project" value="InterPro"/>
</dbReference>
<dbReference type="InterPro" id="IPR036388">
    <property type="entry name" value="WH-like_DNA-bd_sf"/>
</dbReference>
<dbReference type="InterPro" id="IPR047640">
    <property type="entry name" value="RpiR-like"/>
</dbReference>
<organism evidence="6 7">
    <name type="scientific">Lacticaseibacillus paracasei subsp. paracasei 8700:2</name>
    <dbReference type="NCBI Taxonomy" id="537973"/>
    <lineage>
        <taxon>Bacteria</taxon>
        <taxon>Bacillati</taxon>
        <taxon>Bacillota</taxon>
        <taxon>Bacilli</taxon>
        <taxon>Lactobacillales</taxon>
        <taxon>Lactobacillaceae</taxon>
        <taxon>Lacticaseibacillus</taxon>
    </lineage>
</organism>
<dbReference type="InterPro" id="IPR001347">
    <property type="entry name" value="SIS_dom"/>
</dbReference>
<reference evidence="6 7" key="1">
    <citation type="submission" date="2010-12" db="EMBL/GenBank/DDBJ databases">
        <title>The Genome Sequence of Lactobacillus paracasei subsp. paracasei strain 8700:2.</title>
        <authorList>
            <consortium name="The Broad Institute Genome Sequencing Platform"/>
            <person name="Ward D."/>
            <person name="Earl A."/>
            <person name="Feldgarden M."/>
            <person name="Young S.K."/>
            <person name="Gargeya S."/>
            <person name="Zeng Q."/>
            <person name="Alvarado L."/>
            <person name="Berlin A."/>
            <person name="Bochicchio J."/>
            <person name="Chapman S.B."/>
            <person name="Chen Z."/>
            <person name="Freedman E."/>
            <person name="Gellesch M."/>
            <person name="Goldberg J."/>
            <person name="Griggs A."/>
            <person name="Gujja S."/>
            <person name="Heilman E."/>
            <person name="Heiman D."/>
            <person name="Howarth C."/>
            <person name="Mehta T."/>
            <person name="Neiman D."/>
            <person name="Pearson M."/>
            <person name="Roberts A."/>
            <person name="Saif S."/>
            <person name="Shea T."/>
            <person name="Shenoy N."/>
            <person name="Sisk P."/>
            <person name="Stolte C."/>
            <person name="Sykes S."/>
            <person name="White J."/>
            <person name="Yandava C."/>
            <person name="Saulnier D."/>
            <person name="Haas B."/>
            <person name="Nusbaum C."/>
            <person name="Birren B."/>
        </authorList>
    </citation>
    <scope>NUCLEOTIDE SEQUENCE [LARGE SCALE GENOMIC DNA]</scope>
    <source>
        <strain evidence="6 7">8700:2</strain>
    </source>
</reference>
<evidence type="ECO:0000313" key="7">
    <source>
        <dbReference type="Proteomes" id="UP000015927"/>
    </source>
</evidence>
<dbReference type="InterPro" id="IPR000281">
    <property type="entry name" value="HTH_RpiR"/>
</dbReference>
<dbReference type="Gene3D" id="1.10.10.10">
    <property type="entry name" value="Winged helix-like DNA-binding domain superfamily/Winged helix DNA-binding domain"/>
    <property type="match status" value="1"/>
</dbReference>
<dbReference type="Gene3D" id="3.40.50.10490">
    <property type="entry name" value="Glucose-6-phosphate isomerase like protein, domain 1"/>
    <property type="match status" value="1"/>
</dbReference>
<evidence type="ECO:0000256" key="1">
    <source>
        <dbReference type="ARBA" id="ARBA00023015"/>
    </source>
</evidence>
<name>A0A826HSZ8_LACPA</name>
<accession>A0A826HSZ8</accession>
<proteinExistence type="predicted"/>
<protein>
    <submittedName>
        <fullName evidence="6">Phosphosugar-binding transcriptional regulator</fullName>
    </submittedName>
</protein>
<dbReference type="Pfam" id="PF01418">
    <property type="entry name" value="HTH_6"/>
    <property type="match status" value="1"/>
</dbReference>
<dbReference type="PROSITE" id="PS51071">
    <property type="entry name" value="HTH_RPIR"/>
    <property type="match status" value="1"/>
</dbReference>
<dbReference type="GO" id="GO:0003700">
    <property type="term" value="F:DNA-binding transcription factor activity"/>
    <property type="evidence" value="ECO:0007669"/>
    <property type="project" value="InterPro"/>
</dbReference>
<dbReference type="AlphaFoldDB" id="A0A826HSZ8"/>
<dbReference type="InterPro" id="IPR046348">
    <property type="entry name" value="SIS_dom_sf"/>
</dbReference>
<keyword evidence="2" id="KW-0238">DNA-binding</keyword>
<keyword evidence="3" id="KW-0804">Transcription</keyword>
<evidence type="ECO:0000259" key="4">
    <source>
        <dbReference type="PROSITE" id="PS51071"/>
    </source>
</evidence>
<dbReference type="PROSITE" id="PS51464">
    <property type="entry name" value="SIS"/>
    <property type="match status" value="1"/>
</dbReference>
<dbReference type="GO" id="GO:0003677">
    <property type="term" value="F:DNA binding"/>
    <property type="evidence" value="ECO:0007669"/>
    <property type="project" value="UniProtKB-KW"/>
</dbReference>
<dbReference type="PANTHER" id="PTHR30514">
    <property type="entry name" value="GLUCOKINASE"/>
    <property type="match status" value="1"/>
</dbReference>
<dbReference type="SUPFAM" id="SSF46689">
    <property type="entry name" value="Homeodomain-like"/>
    <property type="match status" value="1"/>
</dbReference>
<gene>
    <name evidence="6" type="ORF">LBPG_01360</name>
</gene>
<dbReference type="InterPro" id="IPR035472">
    <property type="entry name" value="RpiR-like_SIS"/>
</dbReference>
<feature type="domain" description="SIS" evidence="5">
    <location>
        <begin position="111"/>
        <end position="252"/>
    </location>
</feature>
<dbReference type="GO" id="GO:0097367">
    <property type="term" value="F:carbohydrate derivative binding"/>
    <property type="evidence" value="ECO:0007669"/>
    <property type="project" value="InterPro"/>
</dbReference>
<dbReference type="Proteomes" id="UP000015927">
    <property type="component" value="Chromosome"/>
</dbReference>
<evidence type="ECO:0000259" key="5">
    <source>
        <dbReference type="PROSITE" id="PS51464"/>
    </source>
</evidence>
<sequence length="252" mass="28267">MIIQLNQEIFNSLSASEHKVIDFINNNADAVQTMSITNIARKTFTSVATVSRAIQKAGLNGIAELRYQISHQIKHANESESPYKVNTILLKSFREAKKTIDSISISGILQTVDYINKADRILIYARGFTALIAEEFQQDLQLLGYNAIIMKDVMWIKQTRRFISKRDVAVIFTVRNSTPEILESAETIHAIGAKLVTCCCIAPTKLADYSDVLISGHSELIMRTHGLEVYSKVPLFIIARTLIEYIANTQSK</sequence>
<dbReference type="InterPro" id="IPR009057">
    <property type="entry name" value="Homeodomain-like_sf"/>
</dbReference>
<dbReference type="PANTHER" id="PTHR30514:SF21">
    <property type="entry name" value="RPIR-FAMILY TRANSCRIPTIONAL REGULATOR"/>
    <property type="match status" value="1"/>
</dbReference>